<evidence type="ECO:0000313" key="2">
    <source>
        <dbReference type="Proteomes" id="UP000268162"/>
    </source>
</evidence>
<dbReference type="InterPro" id="IPR012547">
    <property type="entry name" value="PDDEXK_9"/>
</dbReference>
<dbReference type="EMBL" id="ML004229">
    <property type="protein sequence ID" value="RKP33195.1"/>
    <property type="molecule type" value="Genomic_DNA"/>
</dbReference>
<keyword evidence="2" id="KW-1185">Reference proteome</keyword>
<accession>A0A4P9ZJF6</accession>
<proteinExistence type="predicted"/>
<evidence type="ECO:0000313" key="1">
    <source>
        <dbReference type="EMBL" id="RKP33195.1"/>
    </source>
</evidence>
<gene>
    <name evidence="1" type="ORF">BJ085DRAFT_38092</name>
</gene>
<reference evidence="2" key="1">
    <citation type="journal article" date="2018" name="Nat. Microbiol.">
        <title>Leveraging single-cell genomics to expand the fungal tree of life.</title>
        <authorList>
            <person name="Ahrendt S.R."/>
            <person name="Quandt C.A."/>
            <person name="Ciobanu D."/>
            <person name="Clum A."/>
            <person name="Salamov A."/>
            <person name="Andreopoulos B."/>
            <person name="Cheng J.F."/>
            <person name="Woyke T."/>
            <person name="Pelin A."/>
            <person name="Henrissat B."/>
            <person name="Reynolds N.K."/>
            <person name="Benny G.L."/>
            <person name="Smith M.E."/>
            <person name="James T.Y."/>
            <person name="Grigoriev I.V."/>
        </authorList>
    </citation>
    <scope>NUCLEOTIDE SEQUENCE [LARGE SCALE GENOMIC DNA]</scope>
    <source>
        <strain evidence="2">RSA 468</strain>
    </source>
</reference>
<protein>
    <recommendedName>
        <fullName evidence="3">Type I restriction enzyme R protein N-terminal domain-containing protein</fullName>
    </recommendedName>
</protein>
<evidence type="ECO:0008006" key="3">
    <source>
        <dbReference type="Google" id="ProtNLM"/>
    </source>
</evidence>
<name>A0A4P9ZJF6_9FUNG</name>
<dbReference type="Pfam" id="PF08011">
    <property type="entry name" value="PDDEXK_9"/>
    <property type="match status" value="1"/>
</dbReference>
<dbReference type="Proteomes" id="UP000268162">
    <property type="component" value="Unassembled WGS sequence"/>
</dbReference>
<organism evidence="1 2">
    <name type="scientific">Dimargaris cristalligena</name>
    <dbReference type="NCBI Taxonomy" id="215637"/>
    <lineage>
        <taxon>Eukaryota</taxon>
        <taxon>Fungi</taxon>
        <taxon>Fungi incertae sedis</taxon>
        <taxon>Zoopagomycota</taxon>
        <taxon>Kickxellomycotina</taxon>
        <taxon>Dimargaritomycetes</taxon>
        <taxon>Dimargaritales</taxon>
        <taxon>Dimargaritaceae</taxon>
        <taxon>Dimargaris</taxon>
    </lineage>
</organism>
<dbReference type="AlphaFoldDB" id="A0A4P9ZJF6"/>
<sequence>MDVLAGILDDCILSGLEHDVSAFAMALLDVADMRPSNYYITRSEHRFTFGRCDLTVASFDTRHEILVIECKSKGAREAAGVEQLFEYMVKCNFPHGFLMYPDRTIYFRQNEEGVPMKVRTYCHKNDLSDMLSQVRSFLVPR</sequence>